<dbReference type="Gene3D" id="1.10.10.60">
    <property type="entry name" value="Homeodomain-like"/>
    <property type="match status" value="1"/>
</dbReference>
<evidence type="ECO:0000313" key="5">
    <source>
        <dbReference type="EMBL" id="NII41524.1"/>
    </source>
</evidence>
<dbReference type="InterPro" id="IPR050204">
    <property type="entry name" value="AraC_XylS_family_regulators"/>
</dbReference>
<dbReference type="Pfam" id="PF12852">
    <property type="entry name" value="Cupin_6"/>
    <property type="match status" value="1"/>
</dbReference>
<dbReference type="RefSeq" id="WP_166780558.1">
    <property type="nucleotide sequence ID" value="NZ_JAAOYO010000003.1"/>
</dbReference>
<dbReference type="SUPFAM" id="SSF46689">
    <property type="entry name" value="Homeodomain-like"/>
    <property type="match status" value="2"/>
</dbReference>
<dbReference type="InterPro" id="IPR018062">
    <property type="entry name" value="HTH_AraC-typ_CS"/>
</dbReference>
<evidence type="ECO:0000256" key="1">
    <source>
        <dbReference type="ARBA" id="ARBA00023015"/>
    </source>
</evidence>
<name>A0ABX0TCC6_9MICO</name>
<dbReference type="InterPro" id="IPR009057">
    <property type="entry name" value="Homeodomain-like_sf"/>
</dbReference>
<dbReference type="PROSITE" id="PS01124">
    <property type="entry name" value="HTH_ARAC_FAMILY_2"/>
    <property type="match status" value="1"/>
</dbReference>
<dbReference type="PANTHER" id="PTHR46796">
    <property type="entry name" value="HTH-TYPE TRANSCRIPTIONAL ACTIVATOR RHAS-RELATED"/>
    <property type="match status" value="1"/>
</dbReference>
<dbReference type="Proteomes" id="UP001318300">
    <property type="component" value="Unassembled WGS sequence"/>
</dbReference>
<keyword evidence="1" id="KW-0805">Transcription regulation</keyword>
<comment type="caution">
    <text evidence="5">The sequence shown here is derived from an EMBL/GenBank/DDBJ whole genome shotgun (WGS) entry which is preliminary data.</text>
</comment>
<evidence type="ECO:0000256" key="2">
    <source>
        <dbReference type="ARBA" id="ARBA00023125"/>
    </source>
</evidence>
<dbReference type="PANTHER" id="PTHR46796:SF7">
    <property type="entry name" value="ARAC FAMILY TRANSCRIPTIONAL REGULATOR"/>
    <property type="match status" value="1"/>
</dbReference>
<evidence type="ECO:0000259" key="4">
    <source>
        <dbReference type="PROSITE" id="PS01124"/>
    </source>
</evidence>
<sequence>MPADRLSEVLDLIEVRGVVSGSSALRGRWHTQSVIDDDLKFIAVVRGWATLDTEGAAAPVRLVAGDVAVLNGRSWLTLDGGDGPEAPAIVEPPTAGSRISDADVAATDVDVVIGGRIDLNATGRELLLRVLPPLMHVGVDSTVGAHARGHVQRLFNEITGQRMGSDFAMRQYAQLLVLDVIRGFADDAELPAGWLKVLADEQLRPALDLIHDGPARSWSLEDLARASSMSRSTFAARFREAAGTPPLAYLIAWRMLLAQRALRSSDTRVGALAFTLGYSSESAFSAAFKRHVGVSPAVFRGRVAGTS</sequence>
<accession>A0ABX0TCC6</accession>
<evidence type="ECO:0000313" key="6">
    <source>
        <dbReference type="Proteomes" id="UP001318300"/>
    </source>
</evidence>
<dbReference type="InterPro" id="IPR032783">
    <property type="entry name" value="AraC_lig"/>
</dbReference>
<reference evidence="5 6" key="1">
    <citation type="submission" date="2020-03" db="EMBL/GenBank/DDBJ databases">
        <title>Above-ground endophytic microbial communities from plants in different locations in the United States.</title>
        <authorList>
            <person name="Frank C."/>
        </authorList>
    </citation>
    <scope>NUCLEOTIDE SEQUENCE [LARGE SCALE GENOMIC DNA]</scope>
    <source>
        <strain evidence="5 6">WW7</strain>
    </source>
</reference>
<dbReference type="Pfam" id="PF12833">
    <property type="entry name" value="HTH_18"/>
    <property type="match status" value="1"/>
</dbReference>
<dbReference type="EMBL" id="JAAOYO010000003">
    <property type="protein sequence ID" value="NII41524.1"/>
    <property type="molecule type" value="Genomic_DNA"/>
</dbReference>
<dbReference type="InterPro" id="IPR018060">
    <property type="entry name" value="HTH_AraC"/>
</dbReference>
<dbReference type="PROSITE" id="PS00041">
    <property type="entry name" value="HTH_ARAC_FAMILY_1"/>
    <property type="match status" value="1"/>
</dbReference>
<dbReference type="SMART" id="SM00342">
    <property type="entry name" value="HTH_ARAC"/>
    <property type="match status" value="1"/>
</dbReference>
<keyword evidence="2" id="KW-0238">DNA-binding</keyword>
<organism evidence="5 6">
    <name type="scientific">Curtobacterium salicis</name>
    <dbReference type="NCBI Taxonomy" id="1779862"/>
    <lineage>
        <taxon>Bacteria</taxon>
        <taxon>Bacillati</taxon>
        <taxon>Actinomycetota</taxon>
        <taxon>Actinomycetes</taxon>
        <taxon>Micrococcales</taxon>
        <taxon>Microbacteriaceae</taxon>
        <taxon>Curtobacterium</taxon>
    </lineage>
</organism>
<dbReference type="InterPro" id="IPR020449">
    <property type="entry name" value="Tscrpt_reg_AraC-type_HTH"/>
</dbReference>
<gene>
    <name evidence="5" type="ORF">E9228_002171</name>
</gene>
<protein>
    <submittedName>
        <fullName evidence="5">AraC-like DNA-binding protein</fullName>
    </submittedName>
</protein>
<proteinExistence type="predicted"/>
<dbReference type="PRINTS" id="PR00032">
    <property type="entry name" value="HTHARAC"/>
</dbReference>
<keyword evidence="3" id="KW-0804">Transcription</keyword>
<keyword evidence="6" id="KW-1185">Reference proteome</keyword>
<feature type="domain" description="HTH araC/xylS-type" evidence="4">
    <location>
        <begin position="204"/>
        <end position="302"/>
    </location>
</feature>
<evidence type="ECO:0000256" key="3">
    <source>
        <dbReference type="ARBA" id="ARBA00023163"/>
    </source>
</evidence>